<dbReference type="InterPro" id="IPR036174">
    <property type="entry name" value="Znf_Sec23_Sec24_sf"/>
</dbReference>
<comment type="caution">
    <text evidence="1">The sequence shown here is derived from an EMBL/GenBank/DDBJ whole genome shotgun (WGS) entry which is preliminary data.</text>
</comment>
<dbReference type="SUPFAM" id="SSF82919">
    <property type="entry name" value="Zn-finger domain of Sec23/24"/>
    <property type="match status" value="1"/>
</dbReference>
<sequence length="65" mass="7566">MASQVCPGCNASFMPLPPFDVAWTCPSCGQVLPPEERYNPLHDSKYRLKYIMEQYVRYWLHNGTQ</sequence>
<organism evidence="1 2">
    <name type="scientific">Alicyclobacillus tolerans</name>
    <dbReference type="NCBI Taxonomy" id="90970"/>
    <lineage>
        <taxon>Bacteria</taxon>
        <taxon>Bacillati</taxon>
        <taxon>Bacillota</taxon>
        <taxon>Bacilli</taxon>
        <taxon>Bacillales</taxon>
        <taxon>Alicyclobacillaceae</taxon>
        <taxon>Alicyclobacillus</taxon>
    </lineage>
</organism>
<evidence type="ECO:0000313" key="1">
    <source>
        <dbReference type="EMBL" id="MDP9728037.1"/>
    </source>
</evidence>
<dbReference type="EMBL" id="JAURUO010000004">
    <property type="protein sequence ID" value="MDP9728037.1"/>
    <property type="molecule type" value="Genomic_DNA"/>
</dbReference>
<protein>
    <recommendedName>
        <fullName evidence="3">Threonine synthase</fullName>
    </recommendedName>
</protein>
<gene>
    <name evidence="1" type="ORF">J2S04_000968</name>
</gene>
<keyword evidence="2" id="KW-1185">Reference proteome</keyword>
<accession>A0ABT9LUV2</accession>
<evidence type="ECO:0008006" key="3">
    <source>
        <dbReference type="Google" id="ProtNLM"/>
    </source>
</evidence>
<name>A0ABT9LUV2_9BACL</name>
<reference evidence="1 2" key="1">
    <citation type="submission" date="2023-07" db="EMBL/GenBank/DDBJ databases">
        <title>Genomic Encyclopedia of Type Strains, Phase IV (KMG-IV): sequencing the most valuable type-strain genomes for metagenomic binning, comparative biology and taxonomic classification.</title>
        <authorList>
            <person name="Goeker M."/>
        </authorList>
    </citation>
    <scope>NUCLEOTIDE SEQUENCE [LARGE SCALE GENOMIC DNA]</scope>
    <source>
        <strain evidence="1 2">DSM 25924</strain>
    </source>
</reference>
<evidence type="ECO:0000313" key="2">
    <source>
        <dbReference type="Proteomes" id="UP001229209"/>
    </source>
</evidence>
<dbReference type="RefSeq" id="WP_072873338.1">
    <property type="nucleotide sequence ID" value="NZ_JAURUO010000004.1"/>
</dbReference>
<proteinExistence type="predicted"/>
<dbReference type="Proteomes" id="UP001229209">
    <property type="component" value="Unassembled WGS sequence"/>
</dbReference>